<dbReference type="PANTHER" id="PTHR46910:SF1">
    <property type="entry name" value="MISCELLANEOUS ZN(II)2CYS6 TRANSCRIPTION FACTOR (EUROFUNG)-RELATED"/>
    <property type="match status" value="1"/>
</dbReference>
<name>A0A5N7BKU8_9EURO</name>
<proteinExistence type="predicted"/>
<gene>
    <name evidence="2" type="ORF">BDV26DRAFT_288448</name>
</gene>
<dbReference type="AlphaFoldDB" id="A0A5N7BKU8"/>
<dbReference type="InterPro" id="IPR050987">
    <property type="entry name" value="AtrR-like"/>
</dbReference>
<dbReference type="EMBL" id="ML736162">
    <property type="protein sequence ID" value="KAE8382409.1"/>
    <property type="molecule type" value="Genomic_DNA"/>
</dbReference>
<reference evidence="2 3" key="1">
    <citation type="submission" date="2019-04" db="EMBL/GenBank/DDBJ databases">
        <title>Friends and foes A comparative genomics studyof 23 Aspergillus species from section Flavi.</title>
        <authorList>
            <consortium name="DOE Joint Genome Institute"/>
            <person name="Kjaerbolling I."/>
            <person name="Vesth T."/>
            <person name="Frisvad J.C."/>
            <person name="Nybo J.L."/>
            <person name="Theobald S."/>
            <person name="Kildgaard S."/>
            <person name="Isbrandt T."/>
            <person name="Kuo A."/>
            <person name="Sato A."/>
            <person name="Lyhne E.K."/>
            <person name="Kogle M.E."/>
            <person name="Wiebenga A."/>
            <person name="Kun R.S."/>
            <person name="Lubbers R.J."/>
            <person name="Makela M.R."/>
            <person name="Barry K."/>
            <person name="Chovatia M."/>
            <person name="Clum A."/>
            <person name="Daum C."/>
            <person name="Haridas S."/>
            <person name="He G."/>
            <person name="LaButti K."/>
            <person name="Lipzen A."/>
            <person name="Mondo S."/>
            <person name="Riley R."/>
            <person name="Salamov A."/>
            <person name="Simmons B.A."/>
            <person name="Magnuson J.K."/>
            <person name="Henrissat B."/>
            <person name="Mortensen U.H."/>
            <person name="Larsen T.O."/>
            <person name="Devries R.P."/>
            <person name="Grigoriev I.V."/>
            <person name="Machida M."/>
            <person name="Baker S.E."/>
            <person name="Andersen M.R."/>
        </authorList>
    </citation>
    <scope>NUCLEOTIDE SEQUENCE [LARGE SCALE GENOMIC DNA]</scope>
    <source>
        <strain evidence="2 3">IBT 29228</strain>
    </source>
</reference>
<evidence type="ECO:0008006" key="4">
    <source>
        <dbReference type="Google" id="ProtNLM"/>
    </source>
</evidence>
<keyword evidence="1" id="KW-0539">Nucleus</keyword>
<sequence>MGLQRSIASQSLDISSLKLLRRIWWVLYTWDTLLTLNGMDMTRRRDTESHPPRLTEADWEEEVPVAFLERLHPVESTEKSYMIESCNLSIIIGKFWHSYASAPLNVCYAELDSALSAWRQTLPPGLQVSNITESTNLASWNLNLITRSYVCECIMFRMICRSSSSDHGTKECARQKLHSALFETNTTIDRIMNRNTGHFNTWLLHTCISTALALNIEKMFNPLTSSLEMCLSRLRIESMLEFLRDMAKTWPYINALVGMFQSVFSLTGILMPAGKVPESPRHLHSLWTSGLQHDNKTNEGDLDQAILGSQESPLCDLPFNPFNPNSLLDEVFQDNWQNLDFFNMSSK</sequence>
<evidence type="ECO:0000256" key="1">
    <source>
        <dbReference type="ARBA" id="ARBA00023242"/>
    </source>
</evidence>
<accession>A0A5N7BKU8</accession>
<keyword evidence="3" id="KW-1185">Reference proteome</keyword>
<dbReference type="Proteomes" id="UP000326198">
    <property type="component" value="Unassembled WGS sequence"/>
</dbReference>
<dbReference type="OrthoDB" id="5121955at2759"/>
<dbReference type="CDD" id="cd12148">
    <property type="entry name" value="fungal_TF_MHR"/>
    <property type="match status" value="1"/>
</dbReference>
<evidence type="ECO:0000313" key="3">
    <source>
        <dbReference type="Proteomes" id="UP000326198"/>
    </source>
</evidence>
<protein>
    <recommendedName>
        <fullName evidence="4">Transcription factor domain-containing protein</fullName>
    </recommendedName>
</protein>
<dbReference type="GO" id="GO:0003700">
    <property type="term" value="F:DNA-binding transcription factor activity"/>
    <property type="evidence" value="ECO:0007669"/>
    <property type="project" value="InterPro"/>
</dbReference>
<organism evidence="2 3">
    <name type="scientific">Aspergillus bertholletiae</name>
    <dbReference type="NCBI Taxonomy" id="1226010"/>
    <lineage>
        <taxon>Eukaryota</taxon>
        <taxon>Fungi</taxon>
        <taxon>Dikarya</taxon>
        <taxon>Ascomycota</taxon>
        <taxon>Pezizomycotina</taxon>
        <taxon>Eurotiomycetes</taxon>
        <taxon>Eurotiomycetidae</taxon>
        <taxon>Eurotiales</taxon>
        <taxon>Aspergillaceae</taxon>
        <taxon>Aspergillus</taxon>
        <taxon>Aspergillus subgen. Circumdati</taxon>
    </lineage>
</organism>
<dbReference type="PANTHER" id="PTHR46910">
    <property type="entry name" value="TRANSCRIPTION FACTOR PDR1"/>
    <property type="match status" value="1"/>
</dbReference>
<evidence type="ECO:0000313" key="2">
    <source>
        <dbReference type="EMBL" id="KAE8382409.1"/>
    </source>
</evidence>